<dbReference type="SUPFAM" id="SSF47473">
    <property type="entry name" value="EF-hand"/>
    <property type="match status" value="5"/>
</dbReference>
<comment type="similarity">
    <text evidence="3">Belongs to the krueppel C2H2-type zinc-finger protein family.</text>
</comment>
<dbReference type="FunFam" id="3.30.160.60:FF:000557">
    <property type="entry name" value="zinc finger and SCAN domain-containing protein 29"/>
    <property type="match status" value="1"/>
</dbReference>
<keyword evidence="4" id="KW-0597">Phosphoprotein</keyword>
<evidence type="ECO:0000256" key="9">
    <source>
        <dbReference type="ARBA" id="ARBA00022837"/>
    </source>
</evidence>
<dbReference type="FunFam" id="3.30.160.60:FF:000690">
    <property type="entry name" value="Zinc finger protein 354C"/>
    <property type="match status" value="1"/>
</dbReference>
<dbReference type="GO" id="GO:0005634">
    <property type="term" value="C:nucleus"/>
    <property type="evidence" value="ECO:0007669"/>
    <property type="project" value="UniProtKB-SubCell"/>
</dbReference>
<dbReference type="InterPro" id="IPR036236">
    <property type="entry name" value="Znf_C2H2_sf"/>
</dbReference>
<comment type="caution">
    <text evidence="17">The sequence shown here is derived from an EMBL/GenBank/DDBJ whole genome shotgun (WGS) entry which is preliminary data.</text>
</comment>
<keyword evidence="5" id="KW-0479">Metal-binding</keyword>
<dbReference type="PROSITE" id="PS50157">
    <property type="entry name" value="ZINC_FINGER_C2H2_2"/>
    <property type="match status" value="11"/>
</dbReference>
<dbReference type="InterPro" id="IPR011992">
    <property type="entry name" value="EF-hand-dom_pair"/>
</dbReference>
<feature type="compositionally biased region" description="Polar residues" evidence="14">
    <location>
        <begin position="1104"/>
        <end position="1116"/>
    </location>
</feature>
<dbReference type="InterPro" id="IPR052603">
    <property type="entry name" value="EFCB6"/>
</dbReference>
<keyword evidence="6" id="KW-0677">Repeat</keyword>
<evidence type="ECO:0000313" key="17">
    <source>
        <dbReference type="EMBL" id="KAG5267942.1"/>
    </source>
</evidence>
<feature type="domain" description="EF-hand" evidence="16">
    <location>
        <begin position="1684"/>
        <end position="1719"/>
    </location>
</feature>
<dbReference type="PROSITE" id="PS00018">
    <property type="entry name" value="EF_HAND_1"/>
    <property type="match status" value="3"/>
</dbReference>
<dbReference type="GO" id="GO:0005509">
    <property type="term" value="F:calcium ion binding"/>
    <property type="evidence" value="ECO:0007669"/>
    <property type="project" value="InterPro"/>
</dbReference>
<evidence type="ECO:0000256" key="6">
    <source>
        <dbReference type="ARBA" id="ARBA00022737"/>
    </source>
</evidence>
<feature type="domain" description="C2H2-type" evidence="15">
    <location>
        <begin position="781"/>
        <end position="808"/>
    </location>
</feature>
<feature type="domain" description="EF-hand" evidence="16">
    <location>
        <begin position="1988"/>
        <end position="2023"/>
    </location>
</feature>
<dbReference type="FunFam" id="3.30.160.60:FF:000446">
    <property type="entry name" value="Zinc finger protein"/>
    <property type="match status" value="1"/>
</dbReference>
<dbReference type="Pfam" id="PF13912">
    <property type="entry name" value="zf-C2H2_6"/>
    <property type="match status" value="2"/>
</dbReference>
<evidence type="ECO:0000256" key="4">
    <source>
        <dbReference type="ARBA" id="ARBA00022553"/>
    </source>
</evidence>
<evidence type="ECO:0000256" key="11">
    <source>
        <dbReference type="ARBA" id="ARBA00023163"/>
    </source>
</evidence>
<dbReference type="PANTHER" id="PTHR20875:SF2">
    <property type="entry name" value="EF-HAND CALCIUM-BINDING DOMAIN-CONTAINING PROTEIN 6"/>
    <property type="match status" value="1"/>
</dbReference>
<accession>A0AAV6G374</accession>
<keyword evidence="7 13" id="KW-0863">Zinc-finger</keyword>
<name>A0AAV6G374_9TELE</name>
<keyword evidence="18" id="KW-1185">Reference proteome</keyword>
<feature type="compositionally biased region" description="Basic and acidic residues" evidence="14">
    <location>
        <begin position="565"/>
        <end position="575"/>
    </location>
</feature>
<keyword evidence="9" id="KW-0106">Calcium</keyword>
<keyword evidence="8" id="KW-0862">Zinc</keyword>
<gene>
    <name evidence="17" type="ORF">AALO_G00227680</name>
</gene>
<feature type="region of interest" description="Disordered" evidence="14">
    <location>
        <begin position="1072"/>
        <end position="1116"/>
    </location>
</feature>
<dbReference type="InterPro" id="IPR015070">
    <property type="entry name" value="EF_hand_DJBP"/>
</dbReference>
<dbReference type="GO" id="GO:0008270">
    <property type="term" value="F:zinc ion binding"/>
    <property type="evidence" value="ECO:0007669"/>
    <property type="project" value="UniProtKB-KW"/>
</dbReference>
<reference evidence="17 18" key="1">
    <citation type="submission" date="2020-10" db="EMBL/GenBank/DDBJ databases">
        <title>Chromosome-scale genome assembly of the Allis shad, Alosa alosa.</title>
        <authorList>
            <person name="Margot Z."/>
            <person name="Christophe K."/>
            <person name="Cabau C."/>
            <person name="Louis A."/>
            <person name="Berthelot C."/>
            <person name="Parey E."/>
            <person name="Roest Crollius H."/>
            <person name="Montfort J."/>
            <person name="Robinson-Rechavi M."/>
            <person name="Bucao C."/>
            <person name="Bouchez O."/>
            <person name="Gislard M."/>
            <person name="Lluch J."/>
            <person name="Milhes M."/>
            <person name="Lampietro C."/>
            <person name="Lopez Roques C."/>
            <person name="Donnadieu C."/>
            <person name="Braasch I."/>
            <person name="Desvignes T."/>
            <person name="Postlethwait J."/>
            <person name="Bobe J."/>
            <person name="Guiguen Y."/>
        </authorList>
    </citation>
    <scope>NUCLEOTIDE SEQUENCE [LARGE SCALE GENOMIC DNA]</scope>
    <source>
        <strain evidence="17">M-15738</strain>
        <tissue evidence="17">Blood</tissue>
    </source>
</reference>
<feature type="domain" description="C2H2-type" evidence="15">
    <location>
        <begin position="809"/>
        <end position="836"/>
    </location>
</feature>
<organism evidence="17 18">
    <name type="scientific">Alosa alosa</name>
    <name type="common">allis shad</name>
    <dbReference type="NCBI Taxonomy" id="278164"/>
    <lineage>
        <taxon>Eukaryota</taxon>
        <taxon>Metazoa</taxon>
        <taxon>Chordata</taxon>
        <taxon>Craniata</taxon>
        <taxon>Vertebrata</taxon>
        <taxon>Euteleostomi</taxon>
        <taxon>Actinopterygii</taxon>
        <taxon>Neopterygii</taxon>
        <taxon>Teleostei</taxon>
        <taxon>Clupei</taxon>
        <taxon>Clupeiformes</taxon>
        <taxon>Clupeoidei</taxon>
        <taxon>Clupeidae</taxon>
        <taxon>Alosa</taxon>
    </lineage>
</organism>
<dbReference type="InterPro" id="IPR002048">
    <property type="entry name" value="EF_hand_dom"/>
</dbReference>
<dbReference type="SUPFAM" id="SSF57667">
    <property type="entry name" value="beta-beta-alpha zinc fingers"/>
    <property type="match status" value="6"/>
</dbReference>
<dbReference type="InterPro" id="IPR018247">
    <property type="entry name" value="EF_Hand_1_Ca_BS"/>
</dbReference>
<dbReference type="InterPro" id="IPR029400">
    <property type="entry name" value="TINF2_N"/>
</dbReference>
<evidence type="ECO:0000256" key="3">
    <source>
        <dbReference type="ARBA" id="ARBA00006991"/>
    </source>
</evidence>
<dbReference type="FunFam" id="3.30.160.60:FF:000688">
    <property type="entry name" value="zinc finger protein 197 isoform X1"/>
    <property type="match status" value="1"/>
</dbReference>
<dbReference type="EMBL" id="JADWDJ010000017">
    <property type="protein sequence ID" value="KAG5267942.1"/>
    <property type="molecule type" value="Genomic_DNA"/>
</dbReference>
<dbReference type="Pfam" id="PF00096">
    <property type="entry name" value="zf-C2H2"/>
    <property type="match status" value="5"/>
</dbReference>
<keyword evidence="12" id="KW-0539">Nucleus</keyword>
<feature type="domain" description="C2H2-type" evidence="15">
    <location>
        <begin position="725"/>
        <end position="752"/>
    </location>
</feature>
<dbReference type="FunFam" id="3.30.160.60:FF:000060">
    <property type="entry name" value="zinc finger protein 436"/>
    <property type="match status" value="1"/>
</dbReference>
<feature type="domain" description="C2H2-type" evidence="15">
    <location>
        <begin position="1006"/>
        <end position="1033"/>
    </location>
</feature>
<feature type="domain" description="C2H2-type" evidence="15">
    <location>
        <begin position="837"/>
        <end position="864"/>
    </location>
</feature>
<dbReference type="CDD" id="cd11657">
    <property type="entry name" value="TIN2_N"/>
    <property type="match status" value="1"/>
</dbReference>
<feature type="compositionally biased region" description="Low complexity" evidence="14">
    <location>
        <begin position="616"/>
        <end position="630"/>
    </location>
</feature>
<comment type="subcellular location">
    <subcellularLocation>
        <location evidence="2">Nucleus</location>
    </subcellularLocation>
</comment>
<keyword evidence="11" id="KW-0804">Transcription</keyword>
<feature type="domain" description="C2H2-type" evidence="15">
    <location>
        <begin position="696"/>
        <end position="724"/>
    </location>
</feature>
<evidence type="ECO:0000256" key="7">
    <source>
        <dbReference type="ARBA" id="ARBA00022771"/>
    </source>
</evidence>
<feature type="domain" description="EF-hand" evidence="16">
    <location>
        <begin position="1204"/>
        <end position="1239"/>
    </location>
</feature>
<evidence type="ECO:0000256" key="10">
    <source>
        <dbReference type="ARBA" id="ARBA00023015"/>
    </source>
</evidence>
<feature type="region of interest" description="Disordered" evidence="14">
    <location>
        <begin position="2179"/>
        <end position="2221"/>
    </location>
</feature>
<feature type="domain" description="EF-hand" evidence="16">
    <location>
        <begin position="1813"/>
        <end position="1848"/>
    </location>
</feature>
<dbReference type="Pfam" id="PF14973">
    <property type="entry name" value="TINF2_N"/>
    <property type="match status" value="1"/>
</dbReference>
<dbReference type="Proteomes" id="UP000823561">
    <property type="component" value="Chromosome 17"/>
</dbReference>
<dbReference type="SMART" id="SM00355">
    <property type="entry name" value="ZnF_C2H2"/>
    <property type="match status" value="11"/>
</dbReference>
<dbReference type="Pfam" id="PF08976">
    <property type="entry name" value="EF-hand_11"/>
    <property type="match status" value="1"/>
</dbReference>
<feature type="compositionally biased region" description="Polar residues" evidence="14">
    <location>
        <begin position="2206"/>
        <end position="2220"/>
    </location>
</feature>
<protein>
    <submittedName>
        <fullName evidence="17">Uncharacterized protein</fullName>
    </submittedName>
</protein>
<dbReference type="PANTHER" id="PTHR20875">
    <property type="entry name" value="EF-HAND CALCIUM-BINDING DOMAIN-CONTAINING PROTEIN 6-RELATED"/>
    <property type="match status" value="1"/>
</dbReference>
<feature type="domain" description="C2H2-type" evidence="15">
    <location>
        <begin position="668"/>
        <end position="691"/>
    </location>
</feature>
<feature type="compositionally biased region" description="Polar residues" evidence="14">
    <location>
        <begin position="2179"/>
        <end position="2188"/>
    </location>
</feature>
<dbReference type="GO" id="GO:0003690">
    <property type="term" value="F:double-stranded DNA binding"/>
    <property type="evidence" value="ECO:0007669"/>
    <property type="project" value="UniProtKB-ARBA"/>
</dbReference>
<dbReference type="FunFam" id="1.10.238.10:FF:000179">
    <property type="entry name" value="EF-hand calcium-binding domain-containing protein 6"/>
    <property type="match status" value="1"/>
</dbReference>
<dbReference type="FunFam" id="3.30.160.60:FF:002343">
    <property type="entry name" value="Zinc finger protein 33A"/>
    <property type="match status" value="2"/>
</dbReference>
<dbReference type="Pfam" id="PF13202">
    <property type="entry name" value="EF-hand_5"/>
    <property type="match status" value="2"/>
</dbReference>
<evidence type="ECO:0000256" key="8">
    <source>
        <dbReference type="ARBA" id="ARBA00022833"/>
    </source>
</evidence>
<feature type="compositionally biased region" description="Polar residues" evidence="14">
    <location>
        <begin position="578"/>
        <end position="599"/>
    </location>
</feature>
<proteinExistence type="inferred from homology"/>
<dbReference type="SMART" id="SM00054">
    <property type="entry name" value="EFh"/>
    <property type="match status" value="8"/>
</dbReference>
<evidence type="ECO:0000256" key="14">
    <source>
        <dbReference type="SAM" id="MobiDB-lite"/>
    </source>
</evidence>
<evidence type="ECO:0000313" key="18">
    <source>
        <dbReference type="Proteomes" id="UP000823561"/>
    </source>
</evidence>
<feature type="region of interest" description="Disordered" evidence="14">
    <location>
        <begin position="438"/>
        <end position="630"/>
    </location>
</feature>
<evidence type="ECO:0000256" key="1">
    <source>
        <dbReference type="ARBA" id="ARBA00003767"/>
    </source>
</evidence>
<evidence type="ECO:0000259" key="15">
    <source>
        <dbReference type="PROSITE" id="PS50157"/>
    </source>
</evidence>
<feature type="domain" description="C2H2-type" evidence="15">
    <location>
        <begin position="640"/>
        <end position="667"/>
    </location>
</feature>
<dbReference type="PROSITE" id="PS00028">
    <property type="entry name" value="ZINC_FINGER_C2H2_1"/>
    <property type="match status" value="10"/>
</dbReference>
<feature type="domain" description="C2H2-type" evidence="15">
    <location>
        <begin position="865"/>
        <end position="892"/>
    </location>
</feature>
<sequence>MDQQLSSENDDSAVSLPLSSLRLLVPPLRLMTAFMWQVVQQKKIMHYDKLDEFVTVVTELAPELLGHREKIQLLLGLRARLLLELCRSPVDGPTVQHYLDRMKICCLPAELSLVKDSDIEASMANFENLIYALLKDPVEKAYFFQEVYPVEYGPRYDTAVKELMRELLSRLEQLMSLPDMEQVVSWLTAVPAFFEKCVQLGTKDLKFLLQHCPSRKHLNPAPSTSSKGDSILSSLATPPPSIKVVVATEPVTYHIASDSTCVGILSTGSLTDVVTETIIVTEYSEVELRTTEEGDAVTMEEDPANVVPLVNEEIEVKMQSDGPVEATTVLVEPDHVSEEMVTVLEESSHLAESVNSQVKDNVVTVSNDAAHSQSVDGSKVVDSLQNVSVQWESIPGAVVLEGSVPTQSIGTCSVMDIDIKDNAPCSEGTSDLAVENVATSSKDGEENNEGNIPLIKCSQQDGKTAPTVKHSPESETLPSLKESGVVEELSADVSTPEVPEVPQAVTPRRGPGRPRKSEQKKTAVSTPRRRGRPPVLKKEEDGIAVVAPQSSEEESGKEVLNAPSESDRREDRRGEGQLQDNNQNSHPDQLSKATESKQNGADVPKPFAGPYRTRRSSSSSTSSSVVSSKDPVVKSPRYRYTCDTCGKTFTRSSDVRRHQLIHTGERPFRCSHCEKTFQHAWDLTKHQRKTHGECIFRCQACATDFPNLRSLAAHHKKSHEGPMPHTCSICGESFASAPPLVEHRKTHGDKLQYKCPQCGEGFDTLLERSKHRQSHVGKRQFKCPQCDKTYTRRADVKRHQLTHTGERPHQCAQCGRCFGLNSALKKHQAVHTGERPHKCEHCPKRFTLLSILERHQRMHTGERPFLCSQCGKRFLSLGELSKHYKSHTDERPFPCTLCSKRLKSAGAHEHMLATAAMAVVFDAWYSRKRSQAVRADPTPPHAHGREALRVSRFGDKTFLTGVEVAPDEAQHTGEAPATPRTECPMKFRSSSELARHKRSHTGERPHACTICSRVFTSVTKLNKHTLTHARDKAITCASRDQPKTDMCPVLFSLEPVPPARLVVAPPTPAARPYQAGGQVKSGPCPKAGTCQRPTGQERREQLRSCGQTQDLPSSSSIPAEEFKHLLQSLMPSLSPDQYNTLMAKVMRREGQVSMNCQDFTRGRPSDCPLQSQKGAAWSRCSSVAEQPSRSLQELQQGLKHQIGSNLKGAMRALRLYDYNRDGLIQRHELRRFLDNYLPMTDTEFKRLWSFYNPNNFAMMPYKEFLMKLGINCEMYAKFVPQPGSLVVNAQASEEAWRRREKETPCPVSSGQALTVADLTPEQTQEVFLNKMRQSYTEVWRVLQAFDVTCSGVLPLEDLHSVINNFLFPMSPCAFHRLLRRLGVRFSRTVYWKNFMTKVKGAAHTEAKTKYDNRRLCLIVRDTTDQRALAPSRREDSSDQVEQKDKDKAVRSAWTEKATLAADTWTTVEELLRDKLSESLAAVSLTLGQLDRCGKGTVRQEELRKIIQQHGLPLSDQHFNRLCEPYTVSGRVQYKHFLQRLWMLASTRGTDSGLKTQCATDRLASGPHVKEADDLLWRLKERLSLLALTLADCLPPGGSVSASQLRTILQDCNLSVDEKQLQSLTRVLGFRAGRTSCSGLLKKYSGILARYQKRAPVPVKPDAGAPARLLTAEDCLSLMLDRITEVHGSVFSAFRFMDKDSDGFVLARDYLDLHTSLGFITKESEHGRLLRLLGLGPGKNLSYREFQSIVRSKGRKLALQPASGLEQLHQTLVTNAIYRWPDMSRKLSQYGEDGVQIVLKNDFKNLACSFGLPVTPAELQALWLRYDPTGKGYLTLSEFREKLQEDHTADIYGPVNAVSLNSSSPKPSQTEVSLKDIGDLVRRHYHELTSALSRLEVRRRDGRVRLEDLQSVLQQHGRRLEREQLTQLLHSLKVRVVAGALSWLSFLRAFELGPVQRSEVRSPTPAPTENLETLSPERAIQRISELVTASAHTLHKVFSSFDRDGNGMLSSLDFRRVLEHFCARVSDRQYRYLLNRLVLDWENNAVCWRNFLHQFNLNNKQAPERKLIMETRACTPAQLQSLPDTEILDCVRQVVSEHLFSIVMEMVDMDPTNCGSISKDKFRDIADHHLHFLSPEQLEWLWEQLPLTERGVLDYRTFLKCFSSGDFCLSLTSPSLTPDMTISPVNVQTSPIPPRPRTPPCGSRSSKQGQAQRRRPSSSPLLNCEASERRIQSRVRCCWKEIQRRCRLEDQQRSGQISQHTFMEILKELHINLTDREFRQLAVKYDIQNTGQLSYPDFLRHFVLFLRPQTKQALEKPKPNEQTLAFVSDQCAEAHLRMSESVQQCWTSMRQSFAVHDHHHSGTISIPDFRKVLRQHSVNLSEDEFLHLASCFDKDAGGRISYNDFLRTFLG</sequence>
<dbReference type="Pfam" id="PF13499">
    <property type="entry name" value="EF-hand_7"/>
    <property type="match status" value="1"/>
</dbReference>
<keyword evidence="10" id="KW-0805">Transcription regulation</keyword>
<evidence type="ECO:0000256" key="12">
    <source>
        <dbReference type="ARBA" id="ARBA00023242"/>
    </source>
</evidence>
<dbReference type="PROSITE" id="PS50222">
    <property type="entry name" value="EF_HAND_2"/>
    <property type="match status" value="4"/>
</dbReference>
<feature type="domain" description="C2H2-type" evidence="15">
    <location>
        <begin position="753"/>
        <end position="780"/>
    </location>
</feature>
<dbReference type="InterPro" id="IPR013087">
    <property type="entry name" value="Znf_C2H2_type"/>
</dbReference>
<feature type="domain" description="C2H2-type" evidence="15">
    <location>
        <begin position="978"/>
        <end position="1005"/>
    </location>
</feature>
<evidence type="ECO:0000256" key="13">
    <source>
        <dbReference type="PROSITE-ProRule" id="PRU00042"/>
    </source>
</evidence>
<dbReference type="Gene3D" id="3.30.160.60">
    <property type="entry name" value="Classic Zinc Finger"/>
    <property type="match status" value="9"/>
</dbReference>
<dbReference type="Gene3D" id="1.10.238.10">
    <property type="entry name" value="EF-hand"/>
    <property type="match status" value="8"/>
</dbReference>
<evidence type="ECO:0000256" key="2">
    <source>
        <dbReference type="ARBA" id="ARBA00004123"/>
    </source>
</evidence>
<comment type="function">
    <text evidence="1">May be involved in transcriptional regulation.</text>
</comment>
<evidence type="ECO:0000259" key="16">
    <source>
        <dbReference type="PROSITE" id="PS50222"/>
    </source>
</evidence>
<evidence type="ECO:0000256" key="5">
    <source>
        <dbReference type="ARBA" id="ARBA00022723"/>
    </source>
</evidence>